<dbReference type="SUPFAM" id="SSF46600">
    <property type="entry name" value="C-terminal UvrC-binding domain of UvrB"/>
    <property type="match status" value="1"/>
</dbReference>
<comment type="caution">
    <text evidence="9">The sequence shown here is derived from an EMBL/GenBank/DDBJ whole genome shotgun (WGS) entry which is preliminary data.</text>
</comment>
<dbReference type="Proteomes" id="UP000024842">
    <property type="component" value="Unassembled WGS sequence"/>
</dbReference>
<dbReference type="EMBL" id="BAUP01000061">
    <property type="protein sequence ID" value="GAJ46088.1"/>
    <property type="molecule type" value="Genomic_DNA"/>
</dbReference>
<evidence type="ECO:0000256" key="2">
    <source>
        <dbReference type="ARBA" id="ARBA00022769"/>
    </source>
</evidence>
<dbReference type="GO" id="GO:0004518">
    <property type="term" value="F:nuclease activity"/>
    <property type="evidence" value="ECO:0007669"/>
    <property type="project" value="UniProtKB-KW"/>
</dbReference>
<dbReference type="Gene3D" id="3.40.50.300">
    <property type="entry name" value="P-loop containing nucleotide triphosphate hydrolases"/>
    <property type="match status" value="2"/>
</dbReference>
<evidence type="ECO:0000256" key="6">
    <source>
        <dbReference type="ARBA" id="ARBA00029504"/>
    </source>
</evidence>
<keyword evidence="10" id="KW-1185">Reference proteome</keyword>
<dbReference type="InterPro" id="IPR001943">
    <property type="entry name" value="UVR_dom"/>
</dbReference>
<dbReference type="GO" id="GO:0003677">
    <property type="term" value="F:DNA binding"/>
    <property type="evidence" value="ECO:0007669"/>
    <property type="project" value="InterPro"/>
</dbReference>
<dbReference type="AlphaFoldDB" id="A0A023DXH0"/>
<comment type="similarity">
    <text evidence="1">Belongs to the UvrB family.</text>
</comment>
<accession>A0A023DXH0</accession>
<evidence type="ECO:0000256" key="4">
    <source>
        <dbReference type="ARBA" id="ARBA00023236"/>
    </source>
</evidence>
<protein>
    <recommendedName>
        <fullName evidence="6">UvrABC system protein B</fullName>
    </recommendedName>
</protein>
<keyword evidence="3" id="KW-0234">DNA repair</keyword>
<dbReference type="InterPro" id="IPR001650">
    <property type="entry name" value="Helicase_C-like"/>
</dbReference>
<dbReference type="PANTHER" id="PTHR24029">
    <property type="entry name" value="UVRABC SYSTEM PROTEIN B"/>
    <property type="match status" value="1"/>
</dbReference>
<evidence type="ECO:0000259" key="8">
    <source>
        <dbReference type="PROSITE" id="PS51194"/>
    </source>
</evidence>
<proteinExistence type="inferred from homology"/>
<dbReference type="Pfam" id="PF12344">
    <property type="entry name" value="UvrB"/>
    <property type="match status" value="1"/>
</dbReference>
<dbReference type="PROSITE" id="PS50151">
    <property type="entry name" value="UVR"/>
    <property type="match status" value="1"/>
</dbReference>
<dbReference type="InterPro" id="IPR036876">
    <property type="entry name" value="UVR_dom_sf"/>
</dbReference>
<feature type="domain" description="Helicase C-terminal" evidence="8">
    <location>
        <begin position="98"/>
        <end position="260"/>
    </location>
</feature>
<evidence type="ECO:0000256" key="5">
    <source>
        <dbReference type="ARBA" id="ARBA00026033"/>
    </source>
</evidence>
<dbReference type="STRING" id="1427503.HE1_00410"/>
<name>A0A023DXH0_9PROT</name>
<gene>
    <name evidence="9" type="ORF">HE1_00410</name>
</gene>
<keyword evidence="3" id="KW-0267">Excision nuclease</keyword>
<dbReference type="Pfam" id="PF02151">
    <property type="entry name" value="UVR"/>
    <property type="match status" value="1"/>
</dbReference>
<keyword evidence="2" id="KW-0228">DNA excision</keyword>
<feature type="domain" description="UVR" evidence="7">
    <location>
        <begin position="285"/>
        <end position="320"/>
    </location>
</feature>
<dbReference type="GO" id="GO:0009432">
    <property type="term" value="P:SOS response"/>
    <property type="evidence" value="ECO:0007669"/>
    <property type="project" value="UniProtKB-KW"/>
</dbReference>
<comment type="subunit">
    <text evidence="5">Forms a heterotetramer with UvrA during the search for lesions. Interacts with UvrC in an incision complex.</text>
</comment>
<evidence type="ECO:0000313" key="10">
    <source>
        <dbReference type="Proteomes" id="UP000024842"/>
    </source>
</evidence>
<dbReference type="PANTHER" id="PTHR24029:SF0">
    <property type="entry name" value="UVRABC SYSTEM PROTEIN B"/>
    <property type="match status" value="1"/>
</dbReference>
<organism evidence="9 10">
    <name type="scientific">Holospora elegans E1</name>
    <dbReference type="NCBI Taxonomy" id="1427503"/>
    <lineage>
        <taxon>Bacteria</taxon>
        <taxon>Pseudomonadati</taxon>
        <taxon>Pseudomonadota</taxon>
        <taxon>Alphaproteobacteria</taxon>
        <taxon>Holosporales</taxon>
        <taxon>Holosporaceae</taxon>
        <taxon>Holospora</taxon>
    </lineage>
</organism>
<evidence type="ECO:0000256" key="3">
    <source>
        <dbReference type="ARBA" id="ARBA00022881"/>
    </source>
</evidence>
<sequence length="320" mass="36577">MFIVDESHVSVPQIRAMSAGDGVRKRTLAEYGFRLPSCVDNRPLHFDEWDRMRPSSIFVSATPAAWEITQAHGEVVEQLVRPTGLLDPVCQVRPTHNQIEDLMKALREVKKDEGRALVTTLTKKMAEDLCAYLEQAHFNVRYMHSDVDTLERIHLLQDLRKGVFDILIGINLLREGLDIPECQLVAILDADKQGYLRSKTALIQTMGRAARNLKGRVLLYADTMTPSLKEALEETHRRRNLQALYNEEHGIIPKATFSMAKTILEEEVLTPKVSEKKIESFVQRSDSIETLRMEMIKAAESLDFEKAAKLRDWILQLEKQ</sequence>
<keyword evidence="4" id="KW-0742">SOS response</keyword>
<dbReference type="InterPro" id="IPR027417">
    <property type="entry name" value="P-loop_NTPase"/>
</dbReference>
<dbReference type="GO" id="GO:0009380">
    <property type="term" value="C:excinuclease repair complex"/>
    <property type="evidence" value="ECO:0007669"/>
    <property type="project" value="InterPro"/>
</dbReference>
<dbReference type="InterPro" id="IPR004807">
    <property type="entry name" value="UvrB"/>
</dbReference>
<dbReference type="PROSITE" id="PS51194">
    <property type="entry name" value="HELICASE_CTER"/>
    <property type="match status" value="1"/>
</dbReference>
<dbReference type="InterPro" id="IPR024759">
    <property type="entry name" value="UvrB_YAD/RRR_dom"/>
</dbReference>
<evidence type="ECO:0000259" key="7">
    <source>
        <dbReference type="PROSITE" id="PS50151"/>
    </source>
</evidence>
<evidence type="ECO:0000313" key="9">
    <source>
        <dbReference type="EMBL" id="GAJ46088.1"/>
    </source>
</evidence>
<dbReference type="GO" id="GO:0016887">
    <property type="term" value="F:ATP hydrolysis activity"/>
    <property type="evidence" value="ECO:0007669"/>
    <property type="project" value="InterPro"/>
</dbReference>
<evidence type="ECO:0000256" key="1">
    <source>
        <dbReference type="ARBA" id="ARBA00008533"/>
    </source>
</evidence>
<dbReference type="Gene3D" id="4.10.860.10">
    <property type="entry name" value="UVR domain"/>
    <property type="match status" value="1"/>
</dbReference>
<keyword evidence="4" id="KW-0227">DNA damage</keyword>
<dbReference type="SUPFAM" id="SSF52540">
    <property type="entry name" value="P-loop containing nucleoside triphosphate hydrolases"/>
    <property type="match status" value="2"/>
</dbReference>
<dbReference type="SMART" id="SM00490">
    <property type="entry name" value="HELICc"/>
    <property type="match status" value="1"/>
</dbReference>
<dbReference type="GO" id="GO:0006289">
    <property type="term" value="P:nucleotide-excision repair"/>
    <property type="evidence" value="ECO:0007669"/>
    <property type="project" value="InterPro"/>
</dbReference>
<dbReference type="GO" id="GO:0005524">
    <property type="term" value="F:ATP binding"/>
    <property type="evidence" value="ECO:0007669"/>
    <property type="project" value="InterPro"/>
</dbReference>
<reference evidence="9 10" key="1">
    <citation type="journal article" date="2014" name="FEMS Microbiol. Lett.">
        <title>Draft genome sequences of three Holospora species (Holospora obtusa, Holospora undulata, and Holospora elegans), endonuclear symbiotic bacteria of the ciliate Paramecium caudatum.</title>
        <authorList>
            <person name="Dohra H."/>
            <person name="Tanaka K."/>
            <person name="Suzuki T."/>
            <person name="Fujishima M."/>
            <person name="Suzuki H."/>
        </authorList>
    </citation>
    <scope>NUCLEOTIDE SEQUENCE [LARGE SCALE GENOMIC DNA]</scope>
    <source>
        <strain evidence="9 10">E1</strain>
    </source>
</reference>
<dbReference type="Pfam" id="PF00271">
    <property type="entry name" value="Helicase_C"/>
    <property type="match status" value="1"/>
</dbReference>